<feature type="transmembrane region" description="Helical" evidence="13">
    <location>
        <begin position="288"/>
        <end position="309"/>
    </location>
</feature>
<evidence type="ECO:0000313" key="14">
    <source>
        <dbReference type="EMBL" id="RRK32501.1"/>
    </source>
</evidence>
<evidence type="ECO:0000256" key="1">
    <source>
        <dbReference type="ARBA" id="ARBA00003408"/>
    </source>
</evidence>
<dbReference type="EMBL" id="RHJS01000002">
    <property type="protein sequence ID" value="RRK32501.1"/>
    <property type="molecule type" value="Genomic_DNA"/>
</dbReference>
<keyword evidence="8 13" id="KW-0812">Transmembrane</keyword>
<feature type="transmembrane region" description="Helical" evidence="13">
    <location>
        <begin position="51"/>
        <end position="76"/>
    </location>
</feature>
<organism evidence="14 15">
    <name type="scientific">Schaedlerella arabinosiphila</name>
    <dbReference type="NCBI Taxonomy" id="2044587"/>
    <lineage>
        <taxon>Bacteria</taxon>
        <taxon>Bacillati</taxon>
        <taxon>Bacillota</taxon>
        <taxon>Clostridia</taxon>
        <taxon>Lachnospirales</taxon>
        <taxon>Lachnospiraceae</taxon>
        <taxon>Schaedlerella</taxon>
    </lineage>
</organism>
<keyword evidence="9 13" id="KW-1133">Transmembrane helix</keyword>
<keyword evidence="11 13" id="KW-0472">Membrane</keyword>
<dbReference type="PANTHER" id="PTHR43298:SF2">
    <property type="entry name" value="FMN_FAD EXPORTER YEEO-RELATED"/>
    <property type="match status" value="1"/>
</dbReference>
<dbReference type="GO" id="GO:0005886">
    <property type="term" value="C:plasma membrane"/>
    <property type="evidence" value="ECO:0007669"/>
    <property type="project" value="UniProtKB-SubCell"/>
</dbReference>
<dbReference type="Proteomes" id="UP000274920">
    <property type="component" value="Unassembled WGS sequence"/>
</dbReference>
<evidence type="ECO:0000256" key="7">
    <source>
        <dbReference type="ARBA" id="ARBA00022475"/>
    </source>
</evidence>
<keyword evidence="6" id="KW-0050">Antiport</keyword>
<protein>
    <recommendedName>
        <fullName evidence="4">Probable multidrug resistance protein NorM</fullName>
    </recommendedName>
    <alternativeName>
        <fullName evidence="12">Multidrug-efflux transporter</fullName>
    </alternativeName>
</protein>
<keyword evidence="15" id="KW-1185">Reference proteome</keyword>
<dbReference type="GO" id="GO:0006811">
    <property type="term" value="P:monoatomic ion transport"/>
    <property type="evidence" value="ECO:0007669"/>
    <property type="project" value="UniProtKB-KW"/>
</dbReference>
<comment type="function">
    <text evidence="1">Multidrug efflux pump.</text>
</comment>
<evidence type="ECO:0000256" key="6">
    <source>
        <dbReference type="ARBA" id="ARBA00022449"/>
    </source>
</evidence>
<evidence type="ECO:0000256" key="8">
    <source>
        <dbReference type="ARBA" id="ARBA00022692"/>
    </source>
</evidence>
<feature type="transmembrane region" description="Helical" evidence="13">
    <location>
        <begin position="97"/>
        <end position="119"/>
    </location>
</feature>
<evidence type="ECO:0000256" key="12">
    <source>
        <dbReference type="ARBA" id="ARBA00031636"/>
    </source>
</evidence>
<dbReference type="NCBIfam" id="TIGR00797">
    <property type="entry name" value="matE"/>
    <property type="match status" value="1"/>
</dbReference>
<evidence type="ECO:0000256" key="13">
    <source>
        <dbReference type="SAM" id="Phobius"/>
    </source>
</evidence>
<sequence>MSQIENKAIFEEMPIPKAAKKLMIPTVLSSLVMVIYSLADTYFVGRLNDPLQNAAVTLAAPVMLSFNAVSNLFGVGSSSMMSRALGRKDFDTVKKSAAFGFYCALAGGLLISAVCLLFQTGMLKILGADAVTMESTAAYMKWTVICGAAPSILNVVMAYFVRSEGAAFHASIGTMSGCILNMILDPIFIMPWGLGMGAAGAGLATFLSNCTACCYFFILLYIKRGRTFISVKPKDFTWKKEIVAGICGVGVPASIQNLLNVTGMTILNNLMSGYGTEAVAAIGIAQKIYMIPMQIALGGTQGIMPLVGYSYSSKNYRRMDETIRFVRRLLIPSLAVVAAFGCMFAPGLIRIFIGNPEIIRYGTIFLRALSLCIVFLVIDFLGIGVFQSVGKGKISLVFAILRKIVFEIPATLILNGLFGIYGIAYGAFAAELMLAGISTMILTRMMKGLLENA</sequence>
<dbReference type="RefSeq" id="WP_125127963.1">
    <property type="nucleotide sequence ID" value="NZ_RHJS01000002.1"/>
</dbReference>
<dbReference type="AlphaFoldDB" id="A0A3R8KV42"/>
<dbReference type="InterPro" id="IPR050222">
    <property type="entry name" value="MATE_MdtK"/>
</dbReference>
<dbReference type="GO" id="GO:0015297">
    <property type="term" value="F:antiporter activity"/>
    <property type="evidence" value="ECO:0007669"/>
    <property type="project" value="UniProtKB-KW"/>
</dbReference>
<dbReference type="PIRSF" id="PIRSF006603">
    <property type="entry name" value="DinF"/>
    <property type="match status" value="1"/>
</dbReference>
<evidence type="ECO:0000256" key="11">
    <source>
        <dbReference type="ARBA" id="ARBA00023136"/>
    </source>
</evidence>
<proteinExistence type="inferred from homology"/>
<dbReference type="InterPro" id="IPR048279">
    <property type="entry name" value="MdtK-like"/>
</dbReference>
<evidence type="ECO:0000256" key="4">
    <source>
        <dbReference type="ARBA" id="ARBA00020268"/>
    </source>
</evidence>
<dbReference type="PANTHER" id="PTHR43298">
    <property type="entry name" value="MULTIDRUG RESISTANCE PROTEIN NORM-RELATED"/>
    <property type="match status" value="1"/>
</dbReference>
<accession>A0A3R8KV42</accession>
<evidence type="ECO:0000256" key="2">
    <source>
        <dbReference type="ARBA" id="ARBA00004651"/>
    </source>
</evidence>
<evidence type="ECO:0000256" key="3">
    <source>
        <dbReference type="ARBA" id="ARBA00010199"/>
    </source>
</evidence>
<keyword evidence="5" id="KW-0813">Transport</keyword>
<evidence type="ECO:0000256" key="10">
    <source>
        <dbReference type="ARBA" id="ARBA00023065"/>
    </source>
</evidence>
<comment type="subcellular location">
    <subcellularLocation>
        <location evidence="2">Cell membrane</location>
        <topology evidence="2">Multi-pass membrane protein</topology>
    </subcellularLocation>
</comment>
<gene>
    <name evidence="14" type="ORF">EBB54_14895</name>
</gene>
<feature type="transmembrane region" description="Helical" evidence="13">
    <location>
        <begin position="172"/>
        <end position="192"/>
    </location>
</feature>
<comment type="caution">
    <text evidence="14">The sequence shown here is derived from an EMBL/GenBank/DDBJ whole genome shotgun (WGS) entry which is preliminary data.</text>
</comment>
<feature type="transmembrane region" description="Helical" evidence="13">
    <location>
        <begin position="329"/>
        <end position="353"/>
    </location>
</feature>
<comment type="similarity">
    <text evidence="3">Belongs to the multi antimicrobial extrusion (MATE) (TC 2.A.66.1) family.</text>
</comment>
<feature type="transmembrane region" description="Helical" evidence="13">
    <location>
        <begin position="21"/>
        <end position="39"/>
    </location>
</feature>
<evidence type="ECO:0000256" key="5">
    <source>
        <dbReference type="ARBA" id="ARBA00022448"/>
    </source>
</evidence>
<dbReference type="GO" id="GO:0042910">
    <property type="term" value="F:xenobiotic transmembrane transporter activity"/>
    <property type="evidence" value="ECO:0007669"/>
    <property type="project" value="InterPro"/>
</dbReference>
<keyword evidence="7" id="KW-1003">Cell membrane</keyword>
<dbReference type="Pfam" id="PF01554">
    <property type="entry name" value="MatE"/>
    <property type="match status" value="2"/>
</dbReference>
<feature type="transmembrane region" description="Helical" evidence="13">
    <location>
        <begin position="242"/>
        <end position="268"/>
    </location>
</feature>
<feature type="transmembrane region" description="Helical" evidence="13">
    <location>
        <begin position="359"/>
        <end position="382"/>
    </location>
</feature>
<name>A0A3R8KV42_9FIRM</name>
<dbReference type="InterPro" id="IPR002528">
    <property type="entry name" value="MATE_fam"/>
</dbReference>
<keyword evidence="10" id="KW-0406">Ion transport</keyword>
<feature type="transmembrane region" description="Helical" evidence="13">
    <location>
        <begin position="420"/>
        <end position="442"/>
    </location>
</feature>
<reference evidence="14" key="1">
    <citation type="submission" date="2018-10" db="EMBL/GenBank/DDBJ databases">
        <title>Schaedlerella arabinophila gen. nov. sp. nov., isolated from the mouse intestinal tract and comparative analysis with the genome of the closely related altered Schaedler flora strain ASF502.</title>
        <authorList>
            <person name="Miyake S."/>
            <person name="Soh M."/>
            <person name="Seedorf H."/>
        </authorList>
    </citation>
    <scope>NUCLEOTIDE SEQUENCE [LARGE SCALE GENOMIC DNA]</scope>
    <source>
        <strain evidence="14">DSM 106076</strain>
    </source>
</reference>
<evidence type="ECO:0000313" key="15">
    <source>
        <dbReference type="Proteomes" id="UP000274920"/>
    </source>
</evidence>
<feature type="transmembrane region" description="Helical" evidence="13">
    <location>
        <begin position="139"/>
        <end position="160"/>
    </location>
</feature>
<feature type="transmembrane region" description="Helical" evidence="13">
    <location>
        <begin position="198"/>
        <end position="222"/>
    </location>
</feature>
<evidence type="ECO:0000256" key="9">
    <source>
        <dbReference type="ARBA" id="ARBA00022989"/>
    </source>
</evidence>